<keyword evidence="3" id="KW-1185">Reference proteome</keyword>
<dbReference type="KEGG" id="gba:J421_4835"/>
<name>W0RPV2_9BACT</name>
<dbReference type="AlphaFoldDB" id="W0RPV2"/>
<dbReference type="RefSeq" id="WP_025413714.1">
    <property type="nucleotide sequence ID" value="NZ_CP007129.1"/>
</dbReference>
<protein>
    <submittedName>
        <fullName evidence="2">Uncharacterized protein</fullName>
    </submittedName>
</protein>
<reference evidence="2 3" key="1">
    <citation type="journal article" date="2014" name="Genome Announc.">
        <title>Genome Sequence and Methylome of Soil Bacterium Gemmatirosa kalamazoonensis KBS708T, a Member of the Rarely Cultivated Gemmatimonadetes Phylum.</title>
        <authorList>
            <person name="Debruyn J.M."/>
            <person name="Radosevich M."/>
            <person name="Wommack K.E."/>
            <person name="Polson S.W."/>
            <person name="Hauser L.J."/>
            <person name="Fawaz M.N."/>
            <person name="Korlach J."/>
            <person name="Tsai Y.C."/>
        </authorList>
    </citation>
    <scope>NUCLEOTIDE SEQUENCE [LARGE SCALE GENOMIC DNA]</scope>
    <source>
        <strain evidence="2 3">KBS708</strain>
        <plasmid evidence="3">Plasmid 1</plasmid>
    </source>
</reference>
<dbReference type="EMBL" id="CP007129">
    <property type="protein sequence ID" value="AHG92370.1"/>
    <property type="molecule type" value="Genomic_DNA"/>
</dbReference>
<evidence type="ECO:0000313" key="2">
    <source>
        <dbReference type="EMBL" id="AHG92370.1"/>
    </source>
</evidence>
<evidence type="ECO:0000313" key="3">
    <source>
        <dbReference type="Proteomes" id="UP000019151"/>
    </source>
</evidence>
<accession>W0RPV2</accession>
<keyword evidence="1" id="KW-1133">Transmembrane helix</keyword>
<evidence type="ECO:0000256" key="1">
    <source>
        <dbReference type="SAM" id="Phobius"/>
    </source>
</evidence>
<keyword evidence="1" id="KW-0472">Membrane</keyword>
<proteinExistence type="predicted"/>
<sequence length="62" mass="6499">MRRIPAARQAGLALALYAALKAIVQASTLDPVGLRVGSYLLVGGFLLGVGWWYRAAGARAEA</sequence>
<dbReference type="Proteomes" id="UP000019151">
    <property type="component" value="Plasmid 1"/>
</dbReference>
<feature type="transmembrane region" description="Helical" evidence="1">
    <location>
        <begin position="36"/>
        <end position="53"/>
    </location>
</feature>
<organism evidence="2 3">
    <name type="scientific">Gemmatirosa kalamazoonensis</name>
    <dbReference type="NCBI Taxonomy" id="861299"/>
    <lineage>
        <taxon>Bacteria</taxon>
        <taxon>Pseudomonadati</taxon>
        <taxon>Gemmatimonadota</taxon>
        <taxon>Gemmatimonadia</taxon>
        <taxon>Gemmatimonadales</taxon>
        <taxon>Gemmatimonadaceae</taxon>
        <taxon>Gemmatirosa</taxon>
    </lineage>
</organism>
<geneLocation type="plasmid" evidence="2 3">
    <name>1</name>
</geneLocation>
<dbReference type="HOGENOM" id="CLU_2897754_0_0_0"/>
<keyword evidence="2" id="KW-0614">Plasmid</keyword>
<dbReference type="InParanoid" id="W0RPV2"/>
<keyword evidence="1" id="KW-0812">Transmembrane</keyword>
<gene>
    <name evidence="2" type="ORF">J421_4835</name>
</gene>